<reference evidence="2" key="1">
    <citation type="submission" date="2020-01" db="EMBL/GenBank/DDBJ databases">
        <title>Genome Sequencing of Three Apophysomyces-Like Fungal Strains Confirms a Novel Fungal Genus in the Mucoromycota with divergent Burkholderia-like Endosymbiotic Bacteria.</title>
        <authorList>
            <person name="Stajich J.E."/>
            <person name="Macias A.M."/>
            <person name="Carter-House D."/>
            <person name="Lovett B."/>
            <person name="Kasson L.R."/>
            <person name="Berry K."/>
            <person name="Grigoriev I."/>
            <person name="Chang Y."/>
            <person name="Spatafora J."/>
            <person name="Kasson M.T."/>
        </authorList>
    </citation>
    <scope>NUCLEOTIDE SEQUENCE</scope>
    <source>
        <strain evidence="2">NRRL A-21654</strain>
    </source>
</reference>
<comment type="caution">
    <text evidence="2">The sequence shown here is derived from an EMBL/GenBank/DDBJ whole genome shotgun (WGS) entry which is preliminary data.</text>
</comment>
<evidence type="ECO:0000256" key="1">
    <source>
        <dbReference type="SAM" id="SignalP"/>
    </source>
</evidence>
<dbReference type="Proteomes" id="UP000605846">
    <property type="component" value="Unassembled WGS sequence"/>
</dbReference>
<protein>
    <submittedName>
        <fullName evidence="2">Uncharacterized protein</fullName>
    </submittedName>
</protein>
<gene>
    <name evidence="2" type="ORF">EC973_007898</name>
</gene>
<dbReference type="EMBL" id="JABAYA010000062">
    <property type="protein sequence ID" value="KAF7727200.1"/>
    <property type="molecule type" value="Genomic_DNA"/>
</dbReference>
<feature type="signal peptide" evidence="1">
    <location>
        <begin position="1"/>
        <end position="21"/>
    </location>
</feature>
<proteinExistence type="predicted"/>
<dbReference type="OrthoDB" id="2368393at2759"/>
<dbReference type="AlphaFoldDB" id="A0A8H7BTB3"/>
<evidence type="ECO:0000313" key="2">
    <source>
        <dbReference type="EMBL" id="KAF7727200.1"/>
    </source>
</evidence>
<feature type="chain" id="PRO_5034471053" evidence="1">
    <location>
        <begin position="22"/>
        <end position="296"/>
    </location>
</feature>
<organism evidence="2 3">
    <name type="scientific">Apophysomyces ossiformis</name>
    <dbReference type="NCBI Taxonomy" id="679940"/>
    <lineage>
        <taxon>Eukaryota</taxon>
        <taxon>Fungi</taxon>
        <taxon>Fungi incertae sedis</taxon>
        <taxon>Mucoromycota</taxon>
        <taxon>Mucoromycotina</taxon>
        <taxon>Mucoromycetes</taxon>
        <taxon>Mucorales</taxon>
        <taxon>Mucorineae</taxon>
        <taxon>Mucoraceae</taxon>
        <taxon>Apophysomyces</taxon>
    </lineage>
</organism>
<keyword evidence="3" id="KW-1185">Reference proteome</keyword>
<sequence>MKIKLLMVPLAVLCLGLEADAIFNFGNVLNALRGGVEGVGYLVNSILGQLSAEELGILEESMNQTFKAELIAVNALCQAPYRADNTVDEYPREQCKKFGQRYIKKPGVWGCGKIAGERDFACSYHPGRPRMGVRLAQIDFVDERDNFEARWIHGGQSFFYHGRQKTLKETYLDDEDEIFYNEETDEIEPGIDNNSEYYADMLVADLQKYESTFKEATPESDVASVGLAVETIVQTLNLAGIRYPIGKKVCQLCKGTCNVAVPASSRDKCKYEACVKFLGGYKGSDSRPSCRAIPRP</sequence>
<keyword evidence="1" id="KW-0732">Signal</keyword>
<accession>A0A8H7BTB3</accession>
<name>A0A8H7BTB3_9FUNG</name>
<evidence type="ECO:0000313" key="3">
    <source>
        <dbReference type="Proteomes" id="UP000605846"/>
    </source>
</evidence>